<keyword evidence="3" id="KW-1185">Reference proteome</keyword>
<gene>
    <name evidence="2" type="ORF">A4X06_0g4660</name>
</gene>
<dbReference type="EMBL" id="LWDE02000509">
    <property type="protein sequence ID" value="KAE8247154.1"/>
    <property type="molecule type" value="Genomic_DNA"/>
</dbReference>
<reference evidence="2" key="1">
    <citation type="submission" date="2016-04" db="EMBL/GenBank/DDBJ databases">
        <authorList>
            <person name="Nguyen H.D."/>
            <person name="Samba Siva P."/>
            <person name="Cullis J."/>
            <person name="Levesque C.A."/>
            <person name="Hambleton S."/>
        </authorList>
    </citation>
    <scope>NUCLEOTIDE SEQUENCE</scope>
    <source>
        <strain evidence="2">DAOMC 236426</strain>
    </source>
</reference>
<protein>
    <submittedName>
        <fullName evidence="2">Uncharacterized protein</fullName>
    </submittedName>
</protein>
<feature type="compositionally biased region" description="Low complexity" evidence="1">
    <location>
        <begin position="7"/>
        <end position="28"/>
    </location>
</feature>
<comment type="caution">
    <text evidence="2">The sequence shown here is derived from an EMBL/GenBank/DDBJ whole genome shotgun (WGS) entry which is preliminary data.</text>
</comment>
<name>A0A8X7MRW4_9BASI</name>
<feature type="compositionally biased region" description="Low complexity" evidence="1">
    <location>
        <begin position="67"/>
        <end position="85"/>
    </location>
</feature>
<sequence length="93" mass="9434">MMPIVLSSAPTAPYTAASSVPPPAASAAANGDHYYSNATGLSGSLTAALLAGAEQKSLVADHLRALSPTTTPRSTPSANNPSSTSRQRRRVGR</sequence>
<evidence type="ECO:0000256" key="1">
    <source>
        <dbReference type="SAM" id="MobiDB-lite"/>
    </source>
</evidence>
<proteinExistence type="predicted"/>
<reference evidence="2" key="2">
    <citation type="journal article" date="2019" name="IMA Fungus">
        <title>Genome sequencing and comparison of five Tilletia species to identify candidate genes for the detection of regulated species infecting wheat.</title>
        <authorList>
            <person name="Nguyen H.D.T."/>
            <person name="Sultana T."/>
            <person name="Kesanakurti P."/>
            <person name="Hambleton S."/>
        </authorList>
    </citation>
    <scope>NUCLEOTIDE SEQUENCE</scope>
    <source>
        <strain evidence="2">DAOMC 236426</strain>
    </source>
</reference>
<accession>A0A8X7MRW4</accession>
<feature type="region of interest" description="Disordered" evidence="1">
    <location>
        <begin position="1"/>
        <end position="28"/>
    </location>
</feature>
<evidence type="ECO:0000313" key="3">
    <source>
        <dbReference type="Proteomes" id="UP000077684"/>
    </source>
</evidence>
<organism evidence="2 3">
    <name type="scientific">Tilletia controversa</name>
    <name type="common">dwarf bunt fungus</name>
    <dbReference type="NCBI Taxonomy" id="13291"/>
    <lineage>
        <taxon>Eukaryota</taxon>
        <taxon>Fungi</taxon>
        <taxon>Dikarya</taxon>
        <taxon>Basidiomycota</taxon>
        <taxon>Ustilaginomycotina</taxon>
        <taxon>Exobasidiomycetes</taxon>
        <taxon>Tilletiales</taxon>
        <taxon>Tilletiaceae</taxon>
        <taxon>Tilletia</taxon>
    </lineage>
</organism>
<evidence type="ECO:0000313" key="2">
    <source>
        <dbReference type="EMBL" id="KAE8247154.1"/>
    </source>
</evidence>
<feature type="region of interest" description="Disordered" evidence="1">
    <location>
        <begin position="64"/>
        <end position="93"/>
    </location>
</feature>
<dbReference type="Proteomes" id="UP000077684">
    <property type="component" value="Unassembled WGS sequence"/>
</dbReference>
<dbReference type="AlphaFoldDB" id="A0A8X7MRW4"/>